<accession>A0A8B8C4L2</accession>
<evidence type="ECO:0000313" key="5">
    <source>
        <dbReference type="RefSeq" id="XP_022310530.1"/>
    </source>
</evidence>
<dbReference type="KEGG" id="cvn:111115909"/>
<feature type="chain" id="PRO_5044666118" evidence="2">
    <location>
        <begin position="20"/>
        <end position="117"/>
    </location>
</feature>
<dbReference type="KEGG" id="cvn:111115645"/>
<feature type="region of interest" description="Disordered" evidence="1">
    <location>
        <begin position="72"/>
        <end position="92"/>
    </location>
</feature>
<keyword evidence="2" id="KW-0732">Signal</keyword>
<dbReference type="RefSeq" id="XP_022310174.1">
    <property type="nucleotide sequence ID" value="XM_022454466.1"/>
</dbReference>
<evidence type="ECO:0000313" key="4">
    <source>
        <dbReference type="RefSeq" id="XP_022310174.1"/>
    </source>
</evidence>
<sequence length="117" mass="13277">MLSKLIWVLISTFISSGICTQKRALPDTKAFGGMMAAMSLPTMQQENFQKMCLQSIPTQVLLQEIYSRLGREDSMSKSLPDSVEQEMERPAQQEEAENIMAQKRGGRHKISGFYSNW</sequence>
<dbReference type="Proteomes" id="UP000694844">
    <property type="component" value="Chromosome 9"/>
</dbReference>
<evidence type="ECO:0000256" key="1">
    <source>
        <dbReference type="SAM" id="MobiDB-lite"/>
    </source>
</evidence>
<reference evidence="4 5" key="1">
    <citation type="submission" date="2025-04" db="UniProtKB">
        <authorList>
            <consortium name="RefSeq"/>
        </authorList>
    </citation>
    <scope>IDENTIFICATION</scope>
    <source>
        <tissue evidence="4 5">Whole sample</tissue>
    </source>
</reference>
<keyword evidence="3" id="KW-1185">Reference proteome</keyword>
<organism evidence="3 5">
    <name type="scientific">Crassostrea virginica</name>
    <name type="common">Eastern oyster</name>
    <dbReference type="NCBI Taxonomy" id="6565"/>
    <lineage>
        <taxon>Eukaryota</taxon>
        <taxon>Metazoa</taxon>
        <taxon>Spiralia</taxon>
        <taxon>Lophotrochozoa</taxon>
        <taxon>Mollusca</taxon>
        <taxon>Bivalvia</taxon>
        <taxon>Autobranchia</taxon>
        <taxon>Pteriomorphia</taxon>
        <taxon>Ostreida</taxon>
        <taxon>Ostreoidea</taxon>
        <taxon>Ostreidae</taxon>
        <taxon>Crassostrea</taxon>
    </lineage>
</organism>
<dbReference type="OrthoDB" id="6096457at2759"/>
<dbReference type="AlphaFoldDB" id="A0A8B8C4L2"/>
<evidence type="ECO:0000313" key="3">
    <source>
        <dbReference type="Proteomes" id="UP000694844"/>
    </source>
</evidence>
<evidence type="ECO:0000256" key="2">
    <source>
        <dbReference type="SAM" id="SignalP"/>
    </source>
</evidence>
<proteinExistence type="predicted"/>
<protein>
    <submittedName>
        <fullName evidence="4">Uncharacterized protein LOC111115645</fullName>
    </submittedName>
    <submittedName>
        <fullName evidence="5">Uncharacterized protein LOC111115909</fullName>
    </submittedName>
</protein>
<dbReference type="RefSeq" id="XP_022310530.1">
    <property type="nucleotide sequence ID" value="XM_022454822.1"/>
</dbReference>
<feature type="signal peptide" evidence="2">
    <location>
        <begin position="1"/>
        <end position="19"/>
    </location>
</feature>
<dbReference type="GeneID" id="111115909"/>
<gene>
    <name evidence="5" type="primary">LOC111115909</name>
    <name evidence="4" type="synonym">LOC111115645</name>
</gene>
<name>A0A8B8C4L2_CRAVI</name>